<dbReference type="GO" id="GO:0035091">
    <property type="term" value="F:phosphatidylinositol binding"/>
    <property type="evidence" value="ECO:0007669"/>
    <property type="project" value="InterPro"/>
</dbReference>
<feature type="compositionally biased region" description="Polar residues" evidence="4">
    <location>
        <begin position="559"/>
        <end position="569"/>
    </location>
</feature>
<keyword evidence="2" id="KW-0677">Repeat</keyword>
<protein>
    <submittedName>
        <fullName evidence="7">Bud emergence protein 1</fullName>
    </submittedName>
</protein>
<evidence type="ECO:0000256" key="3">
    <source>
        <dbReference type="PROSITE-ProRule" id="PRU00192"/>
    </source>
</evidence>
<dbReference type="Gene3D" id="3.10.20.90">
    <property type="entry name" value="Phosphatidylinositol 3-kinase Catalytic Subunit, Chain A, domain 1"/>
    <property type="match status" value="1"/>
</dbReference>
<feature type="region of interest" description="Disordered" evidence="4">
    <location>
        <begin position="103"/>
        <end position="124"/>
    </location>
</feature>
<dbReference type="Pfam" id="PF07653">
    <property type="entry name" value="SH3_2"/>
    <property type="match status" value="1"/>
</dbReference>
<feature type="compositionally biased region" description="Polar residues" evidence="4">
    <location>
        <begin position="605"/>
        <end position="621"/>
    </location>
</feature>
<feature type="compositionally biased region" description="Polar residues" evidence="4">
    <location>
        <begin position="339"/>
        <end position="359"/>
    </location>
</feature>
<dbReference type="InterPro" id="IPR051228">
    <property type="entry name" value="NADPH_Oxidase/PX-Domain"/>
</dbReference>
<name>A0A9W8HQA8_9FUNG</name>
<dbReference type="Gene3D" id="3.30.1520.10">
    <property type="entry name" value="Phox-like domain"/>
    <property type="match status" value="1"/>
</dbReference>
<evidence type="ECO:0000256" key="2">
    <source>
        <dbReference type="ARBA" id="ARBA00022737"/>
    </source>
</evidence>
<dbReference type="SUPFAM" id="SSF64268">
    <property type="entry name" value="PX domain"/>
    <property type="match status" value="1"/>
</dbReference>
<dbReference type="PANTHER" id="PTHR15706:SF2">
    <property type="entry name" value="SH3 AND PX DOMAIN-CONTAINING PROTEIN 2A"/>
    <property type="match status" value="1"/>
</dbReference>
<evidence type="ECO:0000313" key="8">
    <source>
        <dbReference type="Proteomes" id="UP001140094"/>
    </source>
</evidence>
<feature type="domain" description="SH3" evidence="5">
    <location>
        <begin position="33"/>
        <end position="96"/>
    </location>
</feature>
<dbReference type="InterPro" id="IPR001452">
    <property type="entry name" value="SH3_domain"/>
</dbReference>
<keyword evidence="8" id="KW-1185">Reference proteome</keyword>
<dbReference type="InterPro" id="IPR036871">
    <property type="entry name" value="PX_dom_sf"/>
</dbReference>
<dbReference type="Gene3D" id="2.30.30.40">
    <property type="entry name" value="SH3 Domains"/>
    <property type="match status" value="2"/>
</dbReference>
<accession>A0A9W8HQA8</accession>
<feature type="compositionally biased region" description="Low complexity" evidence="4">
    <location>
        <begin position="375"/>
        <end position="389"/>
    </location>
</feature>
<feature type="region of interest" description="Disordered" evidence="4">
    <location>
        <begin position="533"/>
        <end position="577"/>
    </location>
</feature>
<dbReference type="OrthoDB" id="548867at2759"/>
<feature type="region of interest" description="Disordered" evidence="4">
    <location>
        <begin position="150"/>
        <end position="175"/>
    </location>
</feature>
<gene>
    <name evidence="7" type="primary">BEM1</name>
    <name evidence="7" type="ORF">H4R20_005455</name>
</gene>
<feature type="region of interest" description="Disordered" evidence="4">
    <location>
        <begin position="336"/>
        <end position="399"/>
    </location>
</feature>
<evidence type="ECO:0000256" key="1">
    <source>
        <dbReference type="ARBA" id="ARBA00022443"/>
    </source>
</evidence>
<evidence type="ECO:0000256" key="4">
    <source>
        <dbReference type="SAM" id="MobiDB-lite"/>
    </source>
</evidence>
<dbReference type="PRINTS" id="PR00499">
    <property type="entry name" value="P67PHOX"/>
</dbReference>
<dbReference type="SUPFAM" id="SSF54277">
    <property type="entry name" value="CAD &amp; PB1 domains"/>
    <property type="match status" value="1"/>
</dbReference>
<comment type="caution">
    <text evidence="7">The sequence shown here is derived from an EMBL/GenBank/DDBJ whole genome shotgun (WGS) entry which is preliminary data.</text>
</comment>
<dbReference type="InterPro" id="IPR036028">
    <property type="entry name" value="SH3-like_dom_sf"/>
</dbReference>
<dbReference type="Pfam" id="PF00018">
    <property type="entry name" value="SH3_1"/>
    <property type="match status" value="1"/>
</dbReference>
<dbReference type="Pfam" id="PF00787">
    <property type="entry name" value="PX"/>
    <property type="match status" value="1"/>
</dbReference>
<sequence>QTLTTTTTTTAKELPPAMMGLSKRSSSAAKAQAPKRVVRAIRNYVARESAELTFKKDDFFYVLSTPHDSDEWYDVTNPLTGDRGLVPASYFEVMESRQDRINRINRSDSNASSTAPVLAPLSSSNSNGNSGAVGYLGLPRSMPANAAIHSLQHSSESGTLRRPSGGAGSQPPAELSSMMTLRARTTSIQHQHYVHHQQHQRQASHSLPAVIELHGTALYDFAAANANELGVREGDDLLIVAQSTDDWLIGRSVLGGQKAALVPAAYVQLHDHITGAPVSDLRAYLVRYHVRLRTAPEWERHQREAWASQSTRSSTSASSDLTTTANAGIGAHIHAGRTASPSSSAYDEDQSPTPRSSIGSVLPAPGMGIQKSRNRALTASSSTSSIAERSSFRQLHKGRQVSGSSLQHIINENLPPLQPDEIVAACVPSFICKDGAYLFQISLRLASGEQRNIYRGYEDIICCRNLLNKSFPKETSPLKLARISTHSSSMLYLNDTIAERRRNEIDEYVNGLLNMPPEVVESAVVQRLFGSRTESMPDHPQQGHSAQTSPHDNHAKHTASMSEDSSRGLSFTPASASSTDTAVDAHHSVDAGAYGSAHASKTLSYDSKLTPASEQPATTARQLAHKPSASALGATGTTVKVKVRLGNDMVALRLPTELTLKELKARIAMKIGSGETAKSAAGISKIIYLAPSGESTPLSDDQDWADALLATNNKPVLTIVQ</sequence>
<feature type="region of interest" description="Disordered" evidence="4">
    <location>
        <begin position="299"/>
        <end position="322"/>
    </location>
</feature>
<dbReference type="SUPFAM" id="SSF50044">
    <property type="entry name" value="SH3-domain"/>
    <property type="match status" value="2"/>
</dbReference>
<feature type="compositionally biased region" description="Low complexity" evidence="4">
    <location>
        <begin position="305"/>
        <end position="322"/>
    </location>
</feature>
<feature type="non-terminal residue" evidence="7">
    <location>
        <position position="1"/>
    </location>
</feature>
<dbReference type="PROSITE" id="PS50195">
    <property type="entry name" value="PX"/>
    <property type="match status" value="1"/>
</dbReference>
<evidence type="ECO:0000313" key="7">
    <source>
        <dbReference type="EMBL" id="KAJ2796677.1"/>
    </source>
</evidence>
<dbReference type="PROSITE" id="PS50002">
    <property type="entry name" value="SH3"/>
    <property type="match status" value="2"/>
</dbReference>
<evidence type="ECO:0000259" key="5">
    <source>
        <dbReference type="PROSITE" id="PS50002"/>
    </source>
</evidence>
<organism evidence="7 8">
    <name type="scientific">Coemansia guatemalensis</name>
    <dbReference type="NCBI Taxonomy" id="2761395"/>
    <lineage>
        <taxon>Eukaryota</taxon>
        <taxon>Fungi</taxon>
        <taxon>Fungi incertae sedis</taxon>
        <taxon>Zoopagomycota</taxon>
        <taxon>Kickxellomycotina</taxon>
        <taxon>Kickxellomycetes</taxon>
        <taxon>Kickxellales</taxon>
        <taxon>Kickxellaceae</taxon>
        <taxon>Coemansia</taxon>
    </lineage>
</organism>
<dbReference type="AlphaFoldDB" id="A0A9W8HQA8"/>
<evidence type="ECO:0000259" key="6">
    <source>
        <dbReference type="PROSITE" id="PS50195"/>
    </source>
</evidence>
<dbReference type="Proteomes" id="UP001140094">
    <property type="component" value="Unassembled WGS sequence"/>
</dbReference>
<feature type="region of interest" description="Disordered" evidence="4">
    <location>
        <begin position="605"/>
        <end position="631"/>
    </location>
</feature>
<dbReference type="SMART" id="SM00326">
    <property type="entry name" value="SH3"/>
    <property type="match status" value="2"/>
</dbReference>
<proteinExistence type="predicted"/>
<keyword evidence="1 3" id="KW-0728">SH3 domain</keyword>
<dbReference type="EMBL" id="JANBUO010001827">
    <property type="protein sequence ID" value="KAJ2796677.1"/>
    <property type="molecule type" value="Genomic_DNA"/>
</dbReference>
<dbReference type="InterPro" id="IPR001683">
    <property type="entry name" value="PX_dom"/>
</dbReference>
<feature type="domain" description="PX" evidence="6">
    <location>
        <begin position="417"/>
        <end position="536"/>
    </location>
</feature>
<feature type="domain" description="SH3" evidence="5">
    <location>
        <begin position="210"/>
        <end position="272"/>
    </location>
</feature>
<reference evidence="7" key="1">
    <citation type="submission" date="2022-07" db="EMBL/GenBank/DDBJ databases">
        <title>Phylogenomic reconstructions and comparative analyses of Kickxellomycotina fungi.</title>
        <authorList>
            <person name="Reynolds N.K."/>
            <person name="Stajich J.E."/>
            <person name="Barry K."/>
            <person name="Grigoriev I.V."/>
            <person name="Crous P."/>
            <person name="Smith M.E."/>
        </authorList>
    </citation>
    <scope>NUCLEOTIDE SEQUENCE</scope>
    <source>
        <strain evidence="7">NRRL 1565</strain>
    </source>
</reference>
<dbReference type="PANTHER" id="PTHR15706">
    <property type="entry name" value="SH3 MULTIPLE DOMAIN"/>
    <property type="match status" value="1"/>
</dbReference>